<evidence type="ECO:0000256" key="1">
    <source>
        <dbReference type="ARBA" id="ARBA00022737"/>
    </source>
</evidence>
<dbReference type="STRING" id="1230341.AAV35_14150"/>
<dbReference type="InterPro" id="IPR027417">
    <property type="entry name" value="P-loop_NTPase"/>
</dbReference>
<sequence length="122" mass="14465">LLTVPIYGFDKDSFIFQEQFEEETQLGEWYRNSNSLSGGQWQKIGLYRLIYREAYIYLLDEPTNNLDKKALENFKDFLDPIRHNSLIIIVSHDEHFLAQNCTEIYEMSENGMTERGEVFVEN</sequence>
<dbReference type="OrthoDB" id="9785080at2"/>
<dbReference type="Gene3D" id="3.40.50.300">
    <property type="entry name" value="P-loop containing nucleotide triphosphate hydrolases"/>
    <property type="match status" value="1"/>
</dbReference>
<dbReference type="GO" id="GO:0016887">
    <property type="term" value="F:ATP hydrolysis activity"/>
    <property type="evidence" value="ECO:0007669"/>
    <property type="project" value="InterPro"/>
</dbReference>
<dbReference type="GO" id="GO:0005524">
    <property type="term" value="F:ATP binding"/>
    <property type="evidence" value="ECO:0007669"/>
    <property type="project" value="UniProtKB-KW"/>
</dbReference>
<dbReference type="PANTHER" id="PTHR19211">
    <property type="entry name" value="ATP-BINDING TRANSPORT PROTEIN-RELATED"/>
    <property type="match status" value="1"/>
</dbReference>
<dbReference type="RefSeq" id="WP_008591796.1">
    <property type="nucleotide sequence ID" value="NZ_AMPQ01000027.1"/>
</dbReference>
<reference evidence="3 4" key="1">
    <citation type="journal article" date="2012" name="J. Bacteriol.">
        <title>Draft Genome Sequence of Salimicrobium sp. Strain MJ3, Isolated from Myulchi-Jeot, Korean Fermented Seafood.</title>
        <authorList>
            <person name="Lee S.H."/>
            <person name="Jung J.Y."/>
            <person name="Jeon C.O."/>
        </authorList>
    </citation>
    <scope>NUCLEOTIDE SEQUENCE [LARGE SCALE GENOMIC DNA]</scope>
    <source>
        <strain evidence="3 4">MJ3</strain>
    </source>
</reference>
<dbReference type="EMBL" id="AMPQ01000027">
    <property type="protein sequence ID" value="EKE30824.1"/>
    <property type="molecule type" value="Genomic_DNA"/>
</dbReference>
<evidence type="ECO:0000313" key="4">
    <source>
        <dbReference type="Proteomes" id="UP000011746"/>
    </source>
</evidence>
<dbReference type="AlphaFoldDB" id="K2GK60"/>
<keyword evidence="3" id="KW-0547">Nucleotide-binding</keyword>
<comment type="caution">
    <text evidence="3">The sequence shown here is derived from an EMBL/GenBank/DDBJ whole genome shotgun (WGS) entry which is preliminary data.</text>
</comment>
<feature type="domain" description="ABC transporter" evidence="2">
    <location>
        <begin position="30"/>
        <end position="64"/>
    </location>
</feature>
<keyword evidence="3" id="KW-0067">ATP-binding</keyword>
<accession>K2GK60</accession>
<proteinExistence type="predicted"/>
<dbReference type="InterPro" id="IPR050611">
    <property type="entry name" value="ABCF"/>
</dbReference>
<keyword evidence="1" id="KW-0677">Repeat</keyword>
<dbReference type="SUPFAM" id="SSF52540">
    <property type="entry name" value="P-loop containing nucleoside triphosphate hydrolases"/>
    <property type="match status" value="1"/>
</dbReference>
<feature type="non-terminal residue" evidence="3">
    <location>
        <position position="1"/>
    </location>
</feature>
<protein>
    <submittedName>
        <fullName evidence="3">Nisin transport ATP-binding protein nisT</fullName>
    </submittedName>
</protein>
<dbReference type="PANTHER" id="PTHR19211:SF14">
    <property type="entry name" value="ATP-BINDING CASSETTE SUB-FAMILY F MEMBER 1"/>
    <property type="match status" value="1"/>
</dbReference>
<dbReference type="eggNOG" id="COG1132">
    <property type="taxonomic scope" value="Bacteria"/>
</dbReference>
<evidence type="ECO:0000259" key="2">
    <source>
        <dbReference type="Pfam" id="PF00005"/>
    </source>
</evidence>
<dbReference type="InterPro" id="IPR003439">
    <property type="entry name" value="ABC_transporter-like_ATP-bd"/>
</dbReference>
<name>K2GK60_9BACI</name>
<dbReference type="Proteomes" id="UP000011746">
    <property type="component" value="Unassembled WGS sequence"/>
</dbReference>
<gene>
    <name evidence="3" type="ORF">MJ3_11545</name>
</gene>
<organism evidence="3 4">
    <name type="scientific">Salimicrobium jeotgali</name>
    <dbReference type="NCBI Taxonomy" id="1230341"/>
    <lineage>
        <taxon>Bacteria</taxon>
        <taxon>Bacillati</taxon>
        <taxon>Bacillota</taxon>
        <taxon>Bacilli</taxon>
        <taxon>Bacillales</taxon>
        <taxon>Bacillaceae</taxon>
        <taxon>Salimicrobium</taxon>
    </lineage>
</organism>
<evidence type="ECO:0000313" key="3">
    <source>
        <dbReference type="EMBL" id="EKE30824.1"/>
    </source>
</evidence>
<keyword evidence="4" id="KW-1185">Reference proteome</keyword>
<dbReference type="Pfam" id="PF00005">
    <property type="entry name" value="ABC_tran"/>
    <property type="match status" value="1"/>
</dbReference>